<evidence type="ECO:0000256" key="10">
    <source>
        <dbReference type="ARBA" id="ARBA00022989"/>
    </source>
</evidence>
<dbReference type="GO" id="GO:0009061">
    <property type="term" value="P:anaerobic respiration"/>
    <property type="evidence" value="ECO:0007669"/>
    <property type="project" value="TreeGrafter"/>
</dbReference>
<evidence type="ECO:0000256" key="4">
    <source>
        <dbReference type="ARBA" id="ARBA00022448"/>
    </source>
</evidence>
<dbReference type="GO" id="GO:0005886">
    <property type="term" value="C:plasma membrane"/>
    <property type="evidence" value="ECO:0007669"/>
    <property type="project" value="UniProtKB-SubCell"/>
</dbReference>
<evidence type="ECO:0000259" key="14">
    <source>
        <dbReference type="Pfam" id="PF01292"/>
    </source>
</evidence>
<dbReference type="InterPro" id="IPR006471">
    <property type="entry name" value="Formate_DH_gsu"/>
</dbReference>
<gene>
    <name evidence="15" type="ORF">C942_01877</name>
</gene>
<keyword evidence="8" id="KW-0479">Metal-binding</keyword>
<dbReference type="SUPFAM" id="SSF81342">
    <property type="entry name" value="Transmembrane di-heme cytochromes"/>
    <property type="match status" value="1"/>
</dbReference>
<dbReference type="EMBL" id="AMZO01000020">
    <property type="protein sequence ID" value="ELR65304.1"/>
    <property type="molecule type" value="Genomic_DNA"/>
</dbReference>
<dbReference type="GO" id="GO:0009326">
    <property type="term" value="C:formate dehydrogenase complex"/>
    <property type="evidence" value="ECO:0007669"/>
    <property type="project" value="InterPro"/>
</dbReference>
<dbReference type="GO" id="GO:0046872">
    <property type="term" value="F:metal ion binding"/>
    <property type="evidence" value="ECO:0007669"/>
    <property type="project" value="UniProtKB-KW"/>
</dbReference>
<keyword evidence="11" id="KW-0408">Iron</keyword>
<evidence type="ECO:0000256" key="1">
    <source>
        <dbReference type="ARBA" id="ARBA00001971"/>
    </source>
</evidence>
<evidence type="ECO:0000256" key="11">
    <source>
        <dbReference type="ARBA" id="ARBA00023004"/>
    </source>
</evidence>
<feature type="domain" description="Cytochrome b561 bacterial/Ni-hydrogenase" evidence="14">
    <location>
        <begin position="10"/>
        <end position="184"/>
    </location>
</feature>
<evidence type="ECO:0000256" key="12">
    <source>
        <dbReference type="ARBA" id="ARBA00023136"/>
    </source>
</evidence>
<keyword evidence="12 13" id="KW-0472">Membrane</keyword>
<proteinExistence type="inferred from homology"/>
<dbReference type="RefSeq" id="WP_007466783.1">
    <property type="nucleotide sequence ID" value="NZ_AMZO01000020.1"/>
</dbReference>
<protein>
    <submittedName>
        <fullName evidence="15">Formate dehydrogenase N gamma subunit</fullName>
    </submittedName>
</protein>
<evidence type="ECO:0000313" key="16">
    <source>
        <dbReference type="Proteomes" id="UP000011134"/>
    </source>
</evidence>
<accession>L8JCR8</accession>
<evidence type="ECO:0000256" key="2">
    <source>
        <dbReference type="ARBA" id="ARBA00004651"/>
    </source>
</evidence>
<evidence type="ECO:0000256" key="3">
    <source>
        <dbReference type="ARBA" id="ARBA00010747"/>
    </source>
</evidence>
<keyword evidence="5" id="KW-1003">Cell membrane</keyword>
<dbReference type="PANTHER" id="PTHR30074">
    <property type="entry name" value="FORMATE DEHYDROGENASE, NITRATE-INDUCIBLE, CYTOCHROME B556 FDN SUBUNIT"/>
    <property type="match status" value="1"/>
</dbReference>
<comment type="subcellular location">
    <subcellularLocation>
        <location evidence="2">Cell membrane</location>
        <topology evidence="2">Multi-pass membrane protein</topology>
    </subcellularLocation>
</comment>
<dbReference type="PATRIC" id="fig|1056511.3.peg.2953"/>
<name>L8JCR8_9GAMM</name>
<keyword evidence="7 13" id="KW-0812">Transmembrane</keyword>
<keyword evidence="9" id="KW-0249">Electron transport</keyword>
<keyword evidence="6" id="KW-0349">Heme</keyword>
<feature type="transmembrane region" description="Helical" evidence="13">
    <location>
        <begin position="120"/>
        <end position="138"/>
    </location>
</feature>
<dbReference type="Pfam" id="PF01292">
    <property type="entry name" value="Ni_hydr_CYTB"/>
    <property type="match status" value="1"/>
</dbReference>
<keyword evidence="16" id="KW-1185">Reference proteome</keyword>
<dbReference type="GO" id="GO:0009055">
    <property type="term" value="F:electron transfer activity"/>
    <property type="evidence" value="ECO:0007669"/>
    <property type="project" value="InterPro"/>
</dbReference>
<dbReference type="InterPro" id="IPR051817">
    <property type="entry name" value="FDH_cytochrome_b556_subunit"/>
</dbReference>
<dbReference type="GO" id="GO:0036397">
    <property type="term" value="F:formate dehydrogenase (quinone) activity"/>
    <property type="evidence" value="ECO:0007669"/>
    <property type="project" value="TreeGrafter"/>
</dbReference>
<evidence type="ECO:0000256" key="6">
    <source>
        <dbReference type="ARBA" id="ARBA00022617"/>
    </source>
</evidence>
<dbReference type="PANTHER" id="PTHR30074:SF5">
    <property type="entry name" value="FORMATE DEHYDROGENASE, NITRATE-INDUCIBLE, CYTOCHROME B556(FDN) SUBUNIT"/>
    <property type="match status" value="1"/>
</dbReference>
<dbReference type="NCBIfam" id="TIGR01583">
    <property type="entry name" value="formate-DH-gamm"/>
    <property type="match status" value="1"/>
</dbReference>
<evidence type="ECO:0000256" key="9">
    <source>
        <dbReference type="ARBA" id="ARBA00022982"/>
    </source>
</evidence>
<feature type="transmembrane region" description="Helical" evidence="13">
    <location>
        <begin position="21"/>
        <end position="43"/>
    </location>
</feature>
<keyword evidence="4" id="KW-0813">Transport</keyword>
<dbReference type="OrthoDB" id="9790598at2"/>
<comment type="similarity">
    <text evidence="3">Belongs to the formate dehydrogenase gamma subunit family.</text>
</comment>
<dbReference type="InterPro" id="IPR011577">
    <property type="entry name" value="Cyt_b561_bac/Ni-Hgenase"/>
</dbReference>
<sequence>MNGGKTILRHKPLDRLAHWTVAFTGVMSLLSGLSFMFAPLHWLSFIFGTPQLARILHPFFGVAMCLGLFFLAFRYWHHNHFEQGDLKWMLRIKDVLLENEERIPEVGQYNPGQKLILRQFLASAVLLLVSGIVAWRAYFSAYFDIEYVRLALLTHSAIAALFGISLLIHAYMAYWVEGSIEGMLDGKVSPAWAKQHHPRWYRELFAKKAPNKKTQSKETQK</sequence>
<comment type="cofactor">
    <cofactor evidence="1">
        <name>heme</name>
        <dbReference type="ChEBI" id="CHEBI:30413"/>
    </cofactor>
</comment>
<reference evidence="15 16" key="1">
    <citation type="submission" date="2012-12" db="EMBL/GenBank/DDBJ databases">
        <title>Genome Assembly of Photobacterium sp. AK15.</title>
        <authorList>
            <person name="Khatri I."/>
            <person name="Vaidya B."/>
            <person name="Srinivas T.N.R."/>
            <person name="Subramanian S."/>
            <person name="Pinnaka A."/>
        </authorList>
    </citation>
    <scope>NUCLEOTIDE SEQUENCE [LARGE SCALE GENOMIC DNA]</scope>
    <source>
        <strain evidence="15 16">AK15</strain>
    </source>
</reference>
<dbReference type="AlphaFoldDB" id="L8JCR8"/>
<feature type="transmembrane region" description="Helical" evidence="13">
    <location>
        <begin position="150"/>
        <end position="174"/>
    </location>
</feature>
<dbReference type="Proteomes" id="UP000011134">
    <property type="component" value="Unassembled WGS sequence"/>
</dbReference>
<evidence type="ECO:0000256" key="5">
    <source>
        <dbReference type="ARBA" id="ARBA00022475"/>
    </source>
</evidence>
<dbReference type="GO" id="GO:0008863">
    <property type="term" value="F:formate dehydrogenase (NAD+) activity"/>
    <property type="evidence" value="ECO:0007669"/>
    <property type="project" value="InterPro"/>
</dbReference>
<evidence type="ECO:0000256" key="8">
    <source>
        <dbReference type="ARBA" id="ARBA00022723"/>
    </source>
</evidence>
<comment type="caution">
    <text evidence="15">The sequence shown here is derived from an EMBL/GenBank/DDBJ whole genome shotgun (WGS) entry which is preliminary data.</text>
</comment>
<dbReference type="InterPro" id="IPR016174">
    <property type="entry name" value="Di-haem_cyt_TM"/>
</dbReference>
<dbReference type="GO" id="GO:0015944">
    <property type="term" value="P:formate oxidation"/>
    <property type="evidence" value="ECO:0007669"/>
    <property type="project" value="UniProtKB-ARBA"/>
</dbReference>
<organism evidence="15 16">
    <name type="scientific">Photobacterium marinum</name>
    <dbReference type="NCBI Taxonomy" id="1056511"/>
    <lineage>
        <taxon>Bacteria</taxon>
        <taxon>Pseudomonadati</taxon>
        <taxon>Pseudomonadota</taxon>
        <taxon>Gammaproteobacteria</taxon>
        <taxon>Vibrionales</taxon>
        <taxon>Vibrionaceae</taxon>
        <taxon>Photobacterium</taxon>
    </lineage>
</organism>
<feature type="transmembrane region" description="Helical" evidence="13">
    <location>
        <begin position="55"/>
        <end position="73"/>
    </location>
</feature>
<dbReference type="Gene3D" id="1.20.950.20">
    <property type="entry name" value="Transmembrane di-heme cytochromes, Chain C"/>
    <property type="match status" value="1"/>
</dbReference>
<evidence type="ECO:0000256" key="13">
    <source>
        <dbReference type="SAM" id="Phobius"/>
    </source>
</evidence>
<dbReference type="GO" id="GO:0022904">
    <property type="term" value="P:respiratory electron transport chain"/>
    <property type="evidence" value="ECO:0007669"/>
    <property type="project" value="InterPro"/>
</dbReference>
<dbReference type="FunFam" id="1.20.950.20:FF:000002">
    <property type="entry name" value="Formate dehydrogenase cytochrome b556 subunit"/>
    <property type="match status" value="1"/>
</dbReference>
<keyword evidence="10 13" id="KW-1133">Transmembrane helix</keyword>
<evidence type="ECO:0000313" key="15">
    <source>
        <dbReference type="EMBL" id="ELR65304.1"/>
    </source>
</evidence>
<evidence type="ECO:0000256" key="7">
    <source>
        <dbReference type="ARBA" id="ARBA00022692"/>
    </source>
</evidence>